<evidence type="ECO:0000256" key="5">
    <source>
        <dbReference type="HAMAP-Rule" id="MF_01080"/>
    </source>
</evidence>
<dbReference type="OrthoDB" id="9802309at2"/>
<comment type="function">
    <text evidence="5">Responsible for synthesis of pseudouridine from uracil-55 in the psi GC loop of transfer RNAs.</text>
</comment>
<evidence type="ECO:0000256" key="2">
    <source>
        <dbReference type="ARBA" id="ARBA00005642"/>
    </source>
</evidence>
<dbReference type="AlphaFoldDB" id="A0A1N6P8F4"/>
<reference evidence="7 8" key="1">
    <citation type="submission" date="2017-01" db="EMBL/GenBank/DDBJ databases">
        <authorList>
            <person name="Mah S.A."/>
            <person name="Swanson W.J."/>
            <person name="Moy G.W."/>
            <person name="Vacquier V.D."/>
        </authorList>
    </citation>
    <scope>NUCLEOTIDE SEQUENCE [LARGE SCALE GENOMIC DNA]</scope>
    <source>
        <strain evidence="7 8">ASpG1</strain>
    </source>
</reference>
<dbReference type="EC" id="5.4.99.25" evidence="5"/>
<evidence type="ECO:0000256" key="3">
    <source>
        <dbReference type="ARBA" id="ARBA00022694"/>
    </source>
</evidence>
<dbReference type="STRING" id="159291.SAMN05920897_102180"/>
<dbReference type="InterPro" id="IPR020103">
    <property type="entry name" value="PsdUridine_synth_cat_dom_sf"/>
</dbReference>
<dbReference type="GO" id="GO:0160148">
    <property type="term" value="F:tRNA pseudouridine(55) synthase activity"/>
    <property type="evidence" value="ECO:0007669"/>
    <property type="project" value="UniProtKB-EC"/>
</dbReference>
<name>A0A1N6P8F4_9SPIO</name>
<keyword evidence="4 5" id="KW-0413">Isomerase</keyword>
<keyword evidence="8" id="KW-1185">Reference proteome</keyword>
<protein>
    <recommendedName>
        <fullName evidence="5">tRNA pseudouridine synthase B</fullName>
        <ecNumber evidence="5">5.4.99.25</ecNumber>
    </recommendedName>
    <alternativeName>
        <fullName evidence="5">tRNA pseudouridine(55) synthase</fullName>
        <shortName evidence="5">Psi55 synthase</shortName>
    </alternativeName>
    <alternativeName>
        <fullName evidence="5">tRNA pseudouridylate synthase</fullName>
    </alternativeName>
    <alternativeName>
        <fullName evidence="5">tRNA-uridine isomerase</fullName>
    </alternativeName>
</protein>
<dbReference type="GO" id="GO:1990481">
    <property type="term" value="P:mRNA pseudouridine synthesis"/>
    <property type="evidence" value="ECO:0007669"/>
    <property type="project" value="TreeGrafter"/>
</dbReference>
<dbReference type="RefSeq" id="WP_076487719.1">
    <property type="nucleotide sequence ID" value="NZ_FTMS01000002.1"/>
</dbReference>
<dbReference type="Gene3D" id="3.30.2350.10">
    <property type="entry name" value="Pseudouridine synthase"/>
    <property type="match status" value="1"/>
</dbReference>
<dbReference type="InterPro" id="IPR014780">
    <property type="entry name" value="tRNA_psdUridine_synth_TruB"/>
</dbReference>
<dbReference type="GO" id="GO:0003723">
    <property type="term" value="F:RNA binding"/>
    <property type="evidence" value="ECO:0007669"/>
    <property type="project" value="InterPro"/>
</dbReference>
<evidence type="ECO:0000259" key="6">
    <source>
        <dbReference type="Pfam" id="PF01509"/>
    </source>
</evidence>
<feature type="active site" description="Nucleophile" evidence="5">
    <location>
        <position position="39"/>
    </location>
</feature>
<evidence type="ECO:0000256" key="4">
    <source>
        <dbReference type="ARBA" id="ARBA00023235"/>
    </source>
</evidence>
<dbReference type="EMBL" id="FTMS01000002">
    <property type="protein sequence ID" value="SIQ00615.1"/>
    <property type="molecule type" value="Genomic_DNA"/>
</dbReference>
<dbReference type="PANTHER" id="PTHR13767:SF2">
    <property type="entry name" value="PSEUDOURIDYLATE SYNTHASE TRUB1"/>
    <property type="match status" value="1"/>
</dbReference>
<dbReference type="CDD" id="cd02573">
    <property type="entry name" value="PseudoU_synth_EcTruB"/>
    <property type="match status" value="1"/>
</dbReference>
<dbReference type="Pfam" id="PF01509">
    <property type="entry name" value="TruB_N"/>
    <property type="match status" value="1"/>
</dbReference>
<keyword evidence="3 5" id="KW-0819">tRNA processing</keyword>
<organism evidence="7 8">
    <name type="scientific">Alkalispirochaeta americana</name>
    <dbReference type="NCBI Taxonomy" id="159291"/>
    <lineage>
        <taxon>Bacteria</taxon>
        <taxon>Pseudomonadati</taxon>
        <taxon>Spirochaetota</taxon>
        <taxon>Spirochaetia</taxon>
        <taxon>Spirochaetales</taxon>
        <taxon>Spirochaetaceae</taxon>
        <taxon>Alkalispirochaeta</taxon>
    </lineage>
</organism>
<dbReference type="Proteomes" id="UP000186400">
    <property type="component" value="Unassembled WGS sequence"/>
</dbReference>
<dbReference type="GO" id="GO:0031119">
    <property type="term" value="P:tRNA pseudouridine synthesis"/>
    <property type="evidence" value="ECO:0007669"/>
    <property type="project" value="UniProtKB-UniRule"/>
</dbReference>
<evidence type="ECO:0000256" key="1">
    <source>
        <dbReference type="ARBA" id="ARBA00000385"/>
    </source>
</evidence>
<feature type="domain" description="Pseudouridine synthase II N-terminal" evidence="6">
    <location>
        <begin position="24"/>
        <end position="172"/>
    </location>
</feature>
<dbReference type="HAMAP" id="MF_01080">
    <property type="entry name" value="TruB_bact"/>
    <property type="match status" value="1"/>
</dbReference>
<sequence length="303" mass="32415">MTSGILLLNKPPGISSARVLGPLKRCFSPGKIGHTGTLDPFASGLLVVLVGSGTRLSKWFTALDKQYTAILRFGEETDTLDPEGSVVATAPIPKESEVRAVLDSFVGTIEQVPPAYSAIHIDGKRAYERARKGEVVEIPSRSVTVTDLSIDPLDPDAGRYRLHVSCTSGTYIRSLARDVGRAAGSVASLESLERSAVGAFSLDNAQGRQEILDAPDPGAFLLSVPEAFPLLPGTRTMTVPESLEDPLRVGTPLSRPVMNPLVGELQDLGLDDAPVLLVSSRGRELALCEKDQGRWTYRVVFPA</sequence>
<dbReference type="NCBIfam" id="TIGR00431">
    <property type="entry name" value="TruB"/>
    <property type="match status" value="1"/>
</dbReference>
<dbReference type="PANTHER" id="PTHR13767">
    <property type="entry name" value="TRNA-PSEUDOURIDINE SYNTHASE"/>
    <property type="match status" value="1"/>
</dbReference>
<accession>A0A1N6P8F4</accession>
<evidence type="ECO:0000313" key="7">
    <source>
        <dbReference type="EMBL" id="SIQ00615.1"/>
    </source>
</evidence>
<comment type="catalytic activity">
    <reaction evidence="1 5">
        <text>uridine(55) in tRNA = pseudouridine(55) in tRNA</text>
        <dbReference type="Rhea" id="RHEA:42532"/>
        <dbReference type="Rhea" id="RHEA-COMP:10101"/>
        <dbReference type="Rhea" id="RHEA-COMP:10102"/>
        <dbReference type="ChEBI" id="CHEBI:65314"/>
        <dbReference type="ChEBI" id="CHEBI:65315"/>
        <dbReference type="EC" id="5.4.99.25"/>
    </reaction>
</comment>
<gene>
    <name evidence="5" type="primary">truB</name>
    <name evidence="7" type="ORF">SAMN05920897_102180</name>
</gene>
<comment type="similarity">
    <text evidence="2 5">Belongs to the pseudouridine synthase TruB family. Type 1 subfamily.</text>
</comment>
<dbReference type="InterPro" id="IPR002501">
    <property type="entry name" value="PsdUridine_synth_N"/>
</dbReference>
<dbReference type="SUPFAM" id="SSF55120">
    <property type="entry name" value="Pseudouridine synthase"/>
    <property type="match status" value="1"/>
</dbReference>
<proteinExistence type="inferred from homology"/>
<evidence type="ECO:0000313" key="8">
    <source>
        <dbReference type="Proteomes" id="UP000186400"/>
    </source>
</evidence>